<gene>
    <name evidence="7" type="ORF">SPARVUS_LOCUS8231691</name>
</gene>
<keyword evidence="4" id="KW-0206">Cytoskeleton</keyword>
<feature type="region of interest" description="Disordered" evidence="6">
    <location>
        <begin position="604"/>
        <end position="654"/>
    </location>
</feature>
<feature type="compositionally biased region" description="Basic and acidic residues" evidence="6">
    <location>
        <begin position="604"/>
        <end position="615"/>
    </location>
</feature>
<comment type="subcellular location">
    <subcellularLocation>
        <location evidence="1">Cytoplasm</location>
        <location evidence="1">Cytoskeleton</location>
        <location evidence="1">Microtubule organizing center</location>
        <location evidence="1">Centrosome</location>
    </subcellularLocation>
</comment>
<feature type="coiled-coil region" evidence="5">
    <location>
        <begin position="61"/>
        <end position="88"/>
    </location>
</feature>
<evidence type="ECO:0000313" key="7">
    <source>
        <dbReference type="EMBL" id="CAI9575700.1"/>
    </source>
</evidence>
<evidence type="ECO:0008006" key="9">
    <source>
        <dbReference type="Google" id="ProtNLM"/>
    </source>
</evidence>
<keyword evidence="8" id="KW-1185">Reference proteome</keyword>
<evidence type="ECO:0000256" key="6">
    <source>
        <dbReference type="SAM" id="MobiDB-lite"/>
    </source>
</evidence>
<feature type="compositionally biased region" description="Basic and acidic residues" evidence="6">
    <location>
        <begin position="21"/>
        <end position="42"/>
    </location>
</feature>
<evidence type="ECO:0000256" key="1">
    <source>
        <dbReference type="ARBA" id="ARBA00004300"/>
    </source>
</evidence>
<keyword evidence="5" id="KW-0175">Coiled coil</keyword>
<proteinExistence type="predicted"/>
<feature type="coiled-coil region" evidence="5">
    <location>
        <begin position="323"/>
        <end position="350"/>
    </location>
</feature>
<protein>
    <recommendedName>
        <fullName evidence="9">Coiled-coil domain-containing protein 30</fullName>
    </recommendedName>
</protein>
<evidence type="ECO:0000256" key="5">
    <source>
        <dbReference type="SAM" id="Coils"/>
    </source>
</evidence>
<name>A0ABN9DV34_9NEOB</name>
<feature type="compositionally biased region" description="Basic and acidic residues" evidence="6">
    <location>
        <begin position="1"/>
        <end position="11"/>
    </location>
</feature>
<dbReference type="EMBL" id="CATNWA010014768">
    <property type="protein sequence ID" value="CAI9575700.1"/>
    <property type="molecule type" value="Genomic_DNA"/>
</dbReference>
<feature type="compositionally biased region" description="Polar residues" evidence="6">
    <location>
        <begin position="628"/>
        <end position="642"/>
    </location>
</feature>
<evidence type="ECO:0000256" key="3">
    <source>
        <dbReference type="ARBA" id="ARBA00022553"/>
    </source>
</evidence>
<feature type="coiled-coil region" evidence="5">
    <location>
        <begin position="143"/>
        <end position="297"/>
    </location>
</feature>
<evidence type="ECO:0000313" key="8">
    <source>
        <dbReference type="Proteomes" id="UP001162483"/>
    </source>
</evidence>
<keyword evidence="3" id="KW-0597">Phosphoprotein</keyword>
<dbReference type="PANTHER" id="PTHR18905">
    <property type="entry name" value="NINEIN"/>
    <property type="match status" value="1"/>
</dbReference>
<dbReference type="Proteomes" id="UP001162483">
    <property type="component" value="Unassembled WGS sequence"/>
</dbReference>
<dbReference type="PANTHER" id="PTHR18905:SF12">
    <property type="entry name" value="NINEIN-LIKE PROTEIN"/>
    <property type="match status" value="1"/>
</dbReference>
<reference evidence="7" key="1">
    <citation type="submission" date="2023-05" db="EMBL/GenBank/DDBJ databases">
        <authorList>
            <person name="Stuckert A."/>
        </authorList>
    </citation>
    <scope>NUCLEOTIDE SEQUENCE</scope>
</reference>
<comment type="caution">
    <text evidence="7">The sequence shown here is derived from an EMBL/GenBank/DDBJ whole genome shotgun (WGS) entry which is preliminary data.</text>
</comment>
<evidence type="ECO:0000256" key="2">
    <source>
        <dbReference type="ARBA" id="ARBA00022490"/>
    </source>
</evidence>
<accession>A0ABN9DV34</accession>
<organism evidence="7 8">
    <name type="scientific">Staurois parvus</name>
    <dbReference type="NCBI Taxonomy" id="386267"/>
    <lineage>
        <taxon>Eukaryota</taxon>
        <taxon>Metazoa</taxon>
        <taxon>Chordata</taxon>
        <taxon>Craniata</taxon>
        <taxon>Vertebrata</taxon>
        <taxon>Euteleostomi</taxon>
        <taxon>Amphibia</taxon>
        <taxon>Batrachia</taxon>
        <taxon>Anura</taxon>
        <taxon>Neobatrachia</taxon>
        <taxon>Ranoidea</taxon>
        <taxon>Ranidae</taxon>
        <taxon>Staurois</taxon>
    </lineage>
</organism>
<feature type="region of interest" description="Disordered" evidence="6">
    <location>
        <begin position="1"/>
        <end position="42"/>
    </location>
</feature>
<keyword evidence="2" id="KW-0963">Cytoplasm</keyword>
<sequence>MKAQLHEETKAQETLVGHQKGYGEDQKHVSNQSKKREDECMMSKDKSKDLTFQLLEGDAHVQNLESALQMLGREKEELEKQVAVLAGHIGLEYKLLRKKGLEQELGGDCKPKNECYYLIGNDKELVDDNPSLCQQLINKDDILNLLQVHLREAMNRCQELEHLATKEIRETTEHLEREKDYVKDRLFELEDLVRRLEQETISNQDDRMELTRLSEDNTFLRNKAERLQQEIIHSDDSSKKYRTQVEELKKETECLHSKLEQLSKQYHDQQNEFSQSNVQLEETILHLNTKLQEVSEQKDKANVVQEQLQGMITALETERHEKQMVWQREKEELEQELQKTKQENEKYWDELCQLNTQSLQLTSTLSDLTAQREGSYETIQHMNCRLSEVNEEKHQASALLEQLQGKMNELKRENLQNEAGWQKEKEQIQSELQMCKQESFETRNELCHLTNAMFQLKMQNKDGQENIQHLESSLKEVNKQKQEATATTEKIQNQLHLVEREKTDWCQARERLEQDLQTSSAKIETLLLQHRQEKQDLLNGLDESNKQLLVVVTLQEEVSSLKQEKRFLEEQRNSVTRLLKEATDKVSQAEELKVELKEAQEECHTLKKTQGETKSKTGGISGSGIRSQQQADPCTVAASTGSPAVEGKDEQLCS</sequence>
<evidence type="ECO:0000256" key="4">
    <source>
        <dbReference type="ARBA" id="ARBA00023212"/>
    </source>
</evidence>